<dbReference type="Proteomes" id="UP000000763">
    <property type="component" value="Chromosome 8"/>
</dbReference>
<evidence type="ECO:0000313" key="4">
    <source>
        <dbReference type="Proteomes" id="UP000000763"/>
    </source>
</evidence>
<feature type="region of interest" description="Disordered" evidence="1">
    <location>
        <begin position="6"/>
        <end position="39"/>
    </location>
</feature>
<organism evidence="3 4">
    <name type="scientific">Oryza sativa subsp. japonica</name>
    <name type="common">Rice</name>
    <dbReference type="NCBI Taxonomy" id="39947"/>
    <lineage>
        <taxon>Eukaryota</taxon>
        <taxon>Viridiplantae</taxon>
        <taxon>Streptophyta</taxon>
        <taxon>Embryophyta</taxon>
        <taxon>Tracheophyta</taxon>
        <taxon>Spermatophyta</taxon>
        <taxon>Magnoliopsida</taxon>
        <taxon>Liliopsida</taxon>
        <taxon>Poales</taxon>
        <taxon>Poaceae</taxon>
        <taxon>BOP clade</taxon>
        <taxon>Oryzoideae</taxon>
        <taxon>Oryzeae</taxon>
        <taxon>Oryzinae</taxon>
        <taxon>Oryza</taxon>
        <taxon>Oryza sativa</taxon>
    </lineage>
</organism>
<feature type="region of interest" description="Disordered" evidence="1">
    <location>
        <begin position="62"/>
        <end position="165"/>
    </location>
</feature>
<reference evidence="4" key="3">
    <citation type="journal article" date="2005" name="Nature">
        <title>The map-based sequence of the rice genome.</title>
        <authorList>
            <consortium name="International rice genome sequencing project (IRGSP)"/>
            <person name="Matsumoto T."/>
            <person name="Wu J."/>
            <person name="Kanamori H."/>
            <person name="Katayose Y."/>
            <person name="Fujisawa M."/>
            <person name="Namiki N."/>
            <person name="Mizuno H."/>
            <person name="Yamamoto K."/>
            <person name="Antonio B.A."/>
            <person name="Baba T."/>
            <person name="Sakata K."/>
            <person name="Nagamura Y."/>
            <person name="Aoki H."/>
            <person name="Arikawa K."/>
            <person name="Arita K."/>
            <person name="Bito T."/>
            <person name="Chiden Y."/>
            <person name="Fujitsuka N."/>
            <person name="Fukunaka R."/>
            <person name="Hamada M."/>
            <person name="Harada C."/>
            <person name="Hayashi A."/>
            <person name="Hijishita S."/>
            <person name="Honda M."/>
            <person name="Hosokawa S."/>
            <person name="Ichikawa Y."/>
            <person name="Idonuma A."/>
            <person name="Iijima M."/>
            <person name="Ikeda M."/>
            <person name="Ikeno M."/>
            <person name="Ito K."/>
            <person name="Ito S."/>
            <person name="Ito T."/>
            <person name="Ito Y."/>
            <person name="Ito Y."/>
            <person name="Iwabuchi A."/>
            <person name="Kamiya K."/>
            <person name="Karasawa W."/>
            <person name="Kurita K."/>
            <person name="Katagiri S."/>
            <person name="Kikuta A."/>
            <person name="Kobayashi H."/>
            <person name="Kobayashi N."/>
            <person name="Machita K."/>
            <person name="Maehara T."/>
            <person name="Masukawa M."/>
            <person name="Mizubayashi T."/>
            <person name="Mukai Y."/>
            <person name="Nagasaki H."/>
            <person name="Nagata Y."/>
            <person name="Naito S."/>
            <person name="Nakashima M."/>
            <person name="Nakama Y."/>
            <person name="Nakamichi Y."/>
            <person name="Nakamura M."/>
            <person name="Meguro A."/>
            <person name="Negishi M."/>
            <person name="Ohta I."/>
            <person name="Ohta T."/>
            <person name="Okamoto M."/>
            <person name="Ono N."/>
            <person name="Saji S."/>
            <person name="Sakaguchi M."/>
            <person name="Sakai K."/>
            <person name="Shibata M."/>
            <person name="Shimokawa T."/>
            <person name="Song J."/>
            <person name="Takazaki Y."/>
            <person name="Terasawa K."/>
            <person name="Tsugane M."/>
            <person name="Tsuji K."/>
            <person name="Ueda S."/>
            <person name="Waki K."/>
            <person name="Yamagata H."/>
            <person name="Yamamoto M."/>
            <person name="Yamamoto S."/>
            <person name="Yamane H."/>
            <person name="Yoshiki S."/>
            <person name="Yoshihara R."/>
            <person name="Yukawa K."/>
            <person name="Zhong H."/>
            <person name="Yano M."/>
            <person name="Yuan Q."/>
            <person name="Ouyang S."/>
            <person name="Liu J."/>
            <person name="Jones K.M."/>
            <person name="Gansberger K."/>
            <person name="Moffat K."/>
            <person name="Hill J."/>
            <person name="Bera J."/>
            <person name="Fadrosh D."/>
            <person name="Jin S."/>
            <person name="Johri S."/>
            <person name="Kim M."/>
            <person name="Overton L."/>
            <person name="Reardon M."/>
            <person name="Tsitrin T."/>
            <person name="Vuong H."/>
            <person name="Weaver B."/>
            <person name="Ciecko A."/>
            <person name="Tallon L."/>
            <person name="Jackson J."/>
            <person name="Pai G."/>
            <person name="Aken S.V."/>
            <person name="Utterback T."/>
            <person name="Reidmuller S."/>
            <person name="Feldblyum T."/>
            <person name="Hsiao J."/>
            <person name="Zismann V."/>
            <person name="Iobst S."/>
            <person name="de Vazeille A.R."/>
            <person name="Buell C.R."/>
            <person name="Ying K."/>
            <person name="Li Y."/>
            <person name="Lu T."/>
            <person name="Huang Y."/>
            <person name="Zhao Q."/>
            <person name="Feng Q."/>
            <person name="Zhang L."/>
            <person name="Zhu J."/>
            <person name="Weng Q."/>
            <person name="Mu J."/>
            <person name="Lu Y."/>
            <person name="Fan D."/>
            <person name="Liu Y."/>
            <person name="Guan J."/>
            <person name="Zhang Y."/>
            <person name="Yu S."/>
            <person name="Liu X."/>
            <person name="Zhang Y."/>
            <person name="Hong G."/>
            <person name="Han B."/>
            <person name="Choisne N."/>
            <person name="Demange N."/>
            <person name="Orjeda G."/>
            <person name="Samain S."/>
            <person name="Cattolico L."/>
            <person name="Pelletier E."/>
            <person name="Couloux A."/>
            <person name="Segurens B."/>
            <person name="Wincker P."/>
            <person name="D'Hont A."/>
            <person name="Scarpelli C."/>
            <person name="Weissenbach J."/>
            <person name="Salanoubat M."/>
            <person name="Quetier F."/>
            <person name="Yu Y."/>
            <person name="Kim H.R."/>
            <person name="Rambo T."/>
            <person name="Currie J."/>
            <person name="Collura K."/>
            <person name="Luo M."/>
            <person name="Yang T."/>
            <person name="Ammiraju J.S.S."/>
            <person name="Engler F."/>
            <person name="Soderlund C."/>
            <person name="Wing R.A."/>
            <person name="Palmer L.E."/>
            <person name="de la Bastide M."/>
            <person name="Spiegel L."/>
            <person name="Nascimento L."/>
            <person name="Zutavern T."/>
            <person name="O'Shaughnessy A."/>
            <person name="Dike S."/>
            <person name="Dedhia N."/>
            <person name="Preston R."/>
            <person name="Balija V."/>
            <person name="McCombie W.R."/>
            <person name="Chow T."/>
            <person name="Chen H."/>
            <person name="Chung M."/>
            <person name="Chen C."/>
            <person name="Shaw J."/>
            <person name="Wu H."/>
            <person name="Hsiao K."/>
            <person name="Chao Y."/>
            <person name="Chu M."/>
            <person name="Cheng C."/>
            <person name="Hour A."/>
            <person name="Lee P."/>
            <person name="Lin S."/>
            <person name="Lin Y."/>
            <person name="Liou J."/>
            <person name="Liu S."/>
            <person name="Hsing Y."/>
            <person name="Raghuvanshi S."/>
            <person name="Mohanty A."/>
            <person name="Bharti A.K."/>
            <person name="Gaur A."/>
            <person name="Gupta V."/>
            <person name="Kumar D."/>
            <person name="Ravi V."/>
            <person name="Vij S."/>
            <person name="Kapur A."/>
            <person name="Khurana P."/>
            <person name="Khurana P."/>
            <person name="Khurana J.P."/>
            <person name="Tyagi A.K."/>
            <person name="Gaikwad K."/>
            <person name="Singh A."/>
            <person name="Dalal V."/>
            <person name="Srivastava S."/>
            <person name="Dixit A."/>
            <person name="Pal A.K."/>
            <person name="Ghazi I.A."/>
            <person name="Yadav M."/>
            <person name="Pandit A."/>
            <person name="Bhargava A."/>
            <person name="Sureshbabu K."/>
            <person name="Batra K."/>
            <person name="Sharma T.R."/>
            <person name="Mohapatra T."/>
            <person name="Singh N.K."/>
            <person name="Messing J."/>
            <person name="Nelson A.B."/>
            <person name="Fuks G."/>
            <person name="Kavchok S."/>
            <person name="Keizer G."/>
            <person name="Linton E."/>
            <person name="Llaca V."/>
            <person name="Song R."/>
            <person name="Tanyolac B."/>
            <person name="Young S."/>
            <person name="Ho-Il K."/>
            <person name="Hahn J.H."/>
            <person name="Sangsakoo G."/>
            <person name="Vanavichit A."/>
            <person name="de Mattos Luiz.A.T."/>
            <person name="Zimmer P.D."/>
            <person name="Malone G."/>
            <person name="Dellagostin O."/>
            <person name="de Oliveira A.C."/>
            <person name="Bevan M."/>
            <person name="Bancroft I."/>
            <person name="Minx P."/>
            <person name="Cordum H."/>
            <person name="Wilson R."/>
            <person name="Cheng Z."/>
            <person name="Jin W."/>
            <person name="Jiang J."/>
            <person name="Leong S.A."/>
            <person name="Iwama H."/>
            <person name="Gojobori T."/>
            <person name="Itoh T."/>
            <person name="Niimura Y."/>
            <person name="Fujii Y."/>
            <person name="Habara T."/>
            <person name="Sakai H."/>
            <person name="Sato Y."/>
            <person name="Wilson G."/>
            <person name="Kumar K."/>
            <person name="McCouch S."/>
            <person name="Juretic N."/>
            <person name="Hoen D."/>
            <person name="Wright S."/>
            <person name="Bruskiewich R."/>
            <person name="Bureau T."/>
            <person name="Miyao A."/>
            <person name="Hirochika H."/>
            <person name="Nishikawa T."/>
            <person name="Kadowaki K."/>
            <person name="Sugiura M."/>
            <person name="Burr B."/>
            <person name="Sasaki T."/>
        </authorList>
    </citation>
    <scope>NUCLEOTIDE SEQUENCE [LARGE SCALE GENOMIC DNA]</scope>
    <source>
        <strain evidence="4">cv. Nipponbare</strain>
    </source>
</reference>
<dbReference type="EMBL" id="AP003798">
    <property type="protein sequence ID" value="BAD08723.1"/>
    <property type="molecule type" value="Genomic_DNA"/>
</dbReference>
<reference evidence="2" key="1">
    <citation type="submission" date="2001-07" db="EMBL/GenBank/DDBJ databases">
        <title>Oryza sativa nipponbare(GA3) genomic DNA, chromosome 8, BAC clone:OJ1005_H01.</title>
        <authorList>
            <person name="Sasaki T."/>
            <person name="Matsumoto T."/>
            <person name="Yamamoto K."/>
        </authorList>
    </citation>
    <scope>NUCLEOTIDE SEQUENCE</scope>
</reference>
<gene>
    <name evidence="2" type="ORF">OJ1005_H01.2</name>
    <name evidence="3" type="ORF">P0409A07.30</name>
</gene>
<feature type="compositionally biased region" description="Basic and acidic residues" evidence="1">
    <location>
        <begin position="153"/>
        <end position="165"/>
    </location>
</feature>
<protein>
    <submittedName>
        <fullName evidence="3">Uncharacterized protein</fullName>
    </submittedName>
</protein>
<reference evidence="3" key="2">
    <citation type="submission" date="2001-12" db="EMBL/GenBank/DDBJ databases">
        <title>Oryza sativa nipponbare(GA3) genomic DNA, chromosome 8, PAC clone:P0409A07.</title>
        <authorList>
            <person name="Sasaki T."/>
            <person name="Matsumoto T."/>
            <person name="Yamamoto K."/>
        </authorList>
    </citation>
    <scope>NUCLEOTIDE SEQUENCE</scope>
</reference>
<evidence type="ECO:0000313" key="2">
    <source>
        <dbReference type="EMBL" id="BAD08723.1"/>
    </source>
</evidence>
<feature type="compositionally biased region" description="Basic residues" evidence="1">
    <location>
        <begin position="62"/>
        <end position="75"/>
    </location>
</feature>
<sequence length="165" mass="17655">MLMAAINDLVGERGERIAGEGEAEEKRRTQGVGQLGAPPGCVCGGGVEGCGVEEKRRWQRWRRSGAGRVRQRLGKRGAAMTRSRSRRGSEGVSGGPAPGTRAMEEARAFGGGPALARARWGEGERKRARAMGRGSSTRARWGDPAAAGTTNRWRRDVRDGLRSNG</sequence>
<accession>Q6ZCS4</accession>
<reference evidence="4" key="4">
    <citation type="journal article" date="2008" name="Nucleic Acids Res.">
        <title>The rice annotation project database (RAP-DB): 2008 update.</title>
        <authorList>
            <consortium name="The rice annotation project (RAP)"/>
        </authorList>
    </citation>
    <scope>GENOME REANNOTATION</scope>
    <source>
        <strain evidence="4">cv. Nipponbare</strain>
    </source>
</reference>
<proteinExistence type="predicted"/>
<evidence type="ECO:0000313" key="3">
    <source>
        <dbReference type="EMBL" id="BAD09448.1"/>
    </source>
</evidence>
<evidence type="ECO:0000256" key="1">
    <source>
        <dbReference type="SAM" id="MobiDB-lite"/>
    </source>
</evidence>
<dbReference type="EMBL" id="AP004558">
    <property type="protein sequence ID" value="BAD09448.1"/>
    <property type="molecule type" value="Genomic_DNA"/>
</dbReference>
<name>Q6ZCS4_ORYSJ</name>
<dbReference type="AlphaFoldDB" id="Q6ZCS4"/>
<feature type="compositionally biased region" description="Basic and acidic residues" evidence="1">
    <location>
        <begin position="10"/>
        <end position="28"/>
    </location>
</feature>